<feature type="domain" description="HTH tetR-type" evidence="6">
    <location>
        <begin position="10"/>
        <end position="70"/>
    </location>
</feature>
<dbReference type="EMBL" id="QKQS01000038">
    <property type="protein sequence ID" value="PZA09153.1"/>
    <property type="molecule type" value="Genomic_DNA"/>
</dbReference>
<dbReference type="PROSITE" id="PS50977">
    <property type="entry name" value="HTH_TETR_2"/>
    <property type="match status" value="1"/>
</dbReference>
<dbReference type="Pfam" id="PF17932">
    <property type="entry name" value="TetR_C_24"/>
    <property type="match status" value="1"/>
</dbReference>
<dbReference type="InterPro" id="IPR036271">
    <property type="entry name" value="Tet_transcr_reg_TetR-rel_C_sf"/>
</dbReference>
<keyword evidence="1" id="KW-0805">Transcription regulation</keyword>
<dbReference type="Gene3D" id="1.10.10.60">
    <property type="entry name" value="Homeodomain-like"/>
    <property type="match status" value="1"/>
</dbReference>
<dbReference type="AlphaFoldDB" id="A0A323UAB4"/>
<dbReference type="GO" id="GO:0003700">
    <property type="term" value="F:DNA-binding transcription factor activity"/>
    <property type="evidence" value="ECO:0007669"/>
    <property type="project" value="TreeGrafter"/>
</dbReference>
<feature type="compositionally biased region" description="Basic residues" evidence="5">
    <location>
        <begin position="213"/>
        <end position="226"/>
    </location>
</feature>
<feature type="DNA-binding region" description="H-T-H motif" evidence="4">
    <location>
        <begin position="33"/>
        <end position="52"/>
    </location>
</feature>
<dbReference type="SUPFAM" id="SSF46689">
    <property type="entry name" value="Homeodomain-like"/>
    <property type="match status" value="1"/>
</dbReference>
<dbReference type="SUPFAM" id="SSF48498">
    <property type="entry name" value="Tetracyclin repressor-like, C-terminal domain"/>
    <property type="match status" value="1"/>
</dbReference>
<dbReference type="RefSeq" id="WP_110788503.1">
    <property type="nucleotide sequence ID" value="NZ_QKQS01000038.1"/>
</dbReference>
<dbReference type="InterPro" id="IPR041490">
    <property type="entry name" value="KstR2_TetR_C"/>
</dbReference>
<dbReference type="Proteomes" id="UP000248134">
    <property type="component" value="Unassembled WGS sequence"/>
</dbReference>
<evidence type="ECO:0000259" key="6">
    <source>
        <dbReference type="PROSITE" id="PS50977"/>
    </source>
</evidence>
<gene>
    <name evidence="7" type="ORF">DNX69_23870</name>
</gene>
<dbReference type="GO" id="GO:0000976">
    <property type="term" value="F:transcription cis-regulatory region binding"/>
    <property type="evidence" value="ECO:0007669"/>
    <property type="project" value="TreeGrafter"/>
</dbReference>
<protein>
    <submittedName>
        <fullName evidence="7">TetR/AcrR family transcriptional regulator</fullName>
    </submittedName>
</protein>
<dbReference type="InterPro" id="IPR001647">
    <property type="entry name" value="HTH_TetR"/>
</dbReference>
<dbReference type="PRINTS" id="PR00455">
    <property type="entry name" value="HTHTETR"/>
</dbReference>
<evidence type="ECO:0000256" key="2">
    <source>
        <dbReference type="ARBA" id="ARBA00023125"/>
    </source>
</evidence>
<keyword evidence="2 4" id="KW-0238">DNA-binding</keyword>
<feature type="region of interest" description="Disordered" evidence="5">
    <location>
        <begin position="204"/>
        <end position="226"/>
    </location>
</feature>
<dbReference type="Pfam" id="PF00440">
    <property type="entry name" value="TetR_N"/>
    <property type="match status" value="1"/>
</dbReference>
<dbReference type="InterPro" id="IPR050109">
    <property type="entry name" value="HTH-type_TetR-like_transc_reg"/>
</dbReference>
<dbReference type="OrthoDB" id="9779746at2"/>
<dbReference type="InterPro" id="IPR009057">
    <property type="entry name" value="Homeodomain-like_sf"/>
</dbReference>
<evidence type="ECO:0000256" key="1">
    <source>
        <dbReference type="ARBA" id="ARBA00023015"/>
    </source>
</evidence>
<keyword evidence="3" id="KW-0804">Transcription</keyword>
<comment type="caution">
    <text evidence="7">The sequence shown here is derived from an EMBL/GenBank/DDBJ whole genome shotgun (WGS) entry which is preliminary data.</text>
</comment>
<dbReference type="Gene3D" id="1.10.357.10">
    <property type="entry name" value="Tetracycline Repressor, domain 2"/>
    <property type="match status" value="1"/>
</dbReference>
<evidence type="ECO:0000256" key="5">
    <source>
        <dbReference type="SAM" id="MobiDB-lite"/>
    </source>
</evidence>
<evidence type="ECO:0000313" key="8">
    <source>
        <dbReference type="Proteomes" id="UP000248134"/>
    </source>
</evidence>
<reference evidence="7 8" key="1">
    <citation type="submission" date="2018-06" db="EMBL/GenBank/DDBJ databases">
        <title>Draft Whole-Genome Sequence of the purple photosynthetic bacterium Rhodospeudomonas palustris XCP.</title>
        <authorList>
            <person name="Rayyan A."/>
            <person name="Meyer T.E."/>
            <person name="Kyndt J.A."/>
        </authorList>
    </citation>
    <scope>NUCLEOTIDE SEQUENCE [LARGE SCALE GENOMIC DNA]</scope>
    <source>
        <strain evidence="7 8">XCP</strain>
    </source>
</reference>
<organism evidence="7 8">
    <name type="scientific">Rhodopseudomonas palustris</name>
    <dbReference type="NCBI Taxonomy" id="1076"/>
    <lineage>
        <taxon>Bacteria</taxon>
        <taxon>Pseudomonadati</taxon>
        <taxon>Pseudomonadota</taxon>
        <taxon>Alphaproteobacteria</taxon>
        <taxon>Hyphomicrobiales</taxon>
        <taxon>Nitrobacteraceae</taxon>
        <taxon>Rhodopseudomonas</taxon>
    </lineage>
</organism>
<evidence type="ECO:0000313" key="7">
    <source>
        <dbReference type="EMBL" id="PZA09153.1"/>
    </source>
</evidence>
<accession>A0A323UAB4</accession>
<sequence>MARTRATDYDDKRRGILSRSARLFAEHGYTGTSITMIADACGVSKALMYHYYPSKDAVLFDLLEDHLQHLVTVVDEAAQGNGDPGDRLFAISAALLEAYRGADAEHQVQISSLKLLPPEQQDVLKALERKLVVSMSDAIAAAIPAAAAKPELLKPLTMSLFGMLNWHYLWFREGKGLSRETYAQMVTTLMIAGAEQAIDAITAPPGKAERASPRKKNERAAVARRA</sequence>
<evidence type="ECO:0000256" key="3">
    <source>
        <dbReference type="ARBA" id="ARBA00023163"/>
    </source>
</evidence>
<name>A0A323UAB4_RHOPL</name>
<dbReference type="PANTHER" id="PTHR30055">
    <property type="entry name" value="HTH-TYPE TRANSCRIPTIONAL REGULATOR RUTR"/>
    <property type="match status" value="1"/>
</dbReference>
<dbReference type="PANTHER" id="PTHR30055:SF234">
    <property type="entry name" value="HTH-TYPE TRANSCRIPTIONAL REGULATOR BETI"/>
    <property type="match status" value="1"/>
</dbReference>
<evidence type="ECO:0000256" key="4">
    <source>
        <dbReference type="PROSITE-ProRule" id="PRU00335"/>
    </source>
</evidence>
<proteinExistence type="predicted"/>